<keyword evidence="2" id="KW-1185">Reference proteome</keyword>
<dbReference type="EMBL" id="CM023483">
    <property type="protein sequence ID" value="KAH6936546.1"/>
    <property type="molecule type" value="Genomic_DNA"/>
</dbReference>
<gene>
    <name evidence="1" type="ORF">HPB50_019107</name>
</gene>
<accession>A0ACB7SRH9</accession>
<evidence type="ECO:0000313" key="2">
    <source>
        <dbReference type="Proteomes" id="UP000821845"/>
    </source>
</evidence>
<sequence>MLTRSSESAAAARRKHMHPPPAFKSPHAHAALGGAGGARGNPEVAEHSVGDLDVTREHFRQRTLLWCTPFPPASTTSLAEATVGALLLRRQQTTPLSSARFLFKRF</sequence>
<comment type="caution">
    <text evidence="1">The sequence shown here is derived from an EMBL/GenBank/DDBJ whole genome shotgun (WGS) entry which is preliminary data.</text>
</comment>
<name>A0ACB7SRH9_HYAAI</name>
<organism evidence="1 2">
    <name type="scientific">Hyalomma asiaticum</name>
    <name type="common">Tick</name>
    <dbReference type="NCBI Taxonomy" id="266040"/>
    <lineage>
        <taxon>Eukaryota</taxon>
        <taxon>Metazoa</taxon>
        <taxon>Ecdysozoa</taxon>
        <taxon>Arthropoda</taxon>
        <taxon>Chelicerata</taxon>
        <taxon>Arachnida</taxon>
        <taxon>Acari</taxon>
        <taxon>Parasitiformes</taxon>
        <taxon>Ixodida</taxon>
        <taxon>Ixodoidea</taxon>
        <taxon>Ixodidae</taxon>
        <taxon>Hyalomminae</taxon>
        <taxon>Hyalomma</taxon>
    </lineage>
</organism>
<proteinExistence type="predicted"/>
<evidence type="ECO:0000313" key="1">
    <source>
        <dbReference type="EMBL" id="KAH6936546.1"/>
    </source>
</evidence>
<protein>
    <submittedName>
        <fullName evidence="1">Uncharacterized protein</fullName>
    </submittedName>
</protein>
<reference evidence="1" key="1">
    <citation type="submission" date="2020-05" db="EMBL/GenBank/DDBJ databases">
        <title>Large-scale comparative analyses of tick genomes elucidate their genetic diversity and vector capacities.</title>
        <authorList>
            <person name="Jia N."/>
            <person name="Wang J."/>
            <person name="Shi W."/>
            <person name="Du L."/>
            <person name="Sun Y."/>
            <person name="Zhan W."/>
            <person name="Jiang J."/>
            <person name="Wang Q."/>
            <person name="Zhang B."/>
            <person name="Ji P."/>
            <person name="Sakyi L.B."/>
            <person name="Cui X."/>
            <person name="Yuan T."/>
            <person name="Jiang B."/>
            <person name="Yang W."/>
            <person name="Lam T.T.-Y."/>
            <person name="Chang Q."/>
            <person name="Ding S."/>
            <person name="Wang X."/>
            <person name="Zhu J."/>
            <person name="Ruan X."/>
            <person name="Zhao L."/>
            <person name="Wei J."/>
            <person name="Que T."/>
            <person name="Du C."/>
            <person name="Cheng J."/>
            <person name="Dai P."/>
            <person name="Han X."/>
            <person name="Huang E."/>
            <person name="Gao Y."/>
            <person name="Liu J."/>
            <person name="Shao H."/>
            <person name="Ye R."/>
            <person name="Li L."/>
            <person name="Wei W."/>
            <person name="Wang X."/>
            <person name="Wang C."/>
            <person name="Yang T."/>
            <person name="Huo Q."/>
            <person name="Li W."/>
            <person name="Guo W."/>
            <person name="Chen H."/>
            <person name="Zhou L."/>
            <person name="Ni X."/>
            <person name="Tian J."/>
            <person name="Zhou Y."/>
            <person name="Sheng Y."/>
            <person name="Liu T."/>
            <person name="Pan Y."/>
            <person name="Xia L."/>
            <person name="Li J."/>
            <person name="Zhao F."/>
            <person name="Cao W."/>
        </authorList>
    </citation>
    <scope>NUCLEOTIDE SEQUENCE</scope>
    <source>
        <strain evidence="1">Hyas-2018</strain>
    </source>
</reference>
<dbReference type="Proteomes" id="UP000821845">
    <property type="component" value="Chromosome 3"/>
</dbReference>